<keyword evidence="3 6" id="KW-1133">Transmembrane helix</keyword>
<accession>A0A9P6GLH4</accession>
<comment type="subcellular location">
    <subcellularLocation>
        <location evidence="1">Membrane</location>
        <topology evidence="1">Multi-pass membrane protein</topology>
    </subcellularLocation>
</comment>
<feature type="compositionally biased region" description="Basic and acidic residues" evidence="5">
    <location>
        <begin position="280"/>
        <end position="311"/>
    </location>
</feature>
<feature type="compositionally biased region" description="Acidic residues" evidence="5">
    <location>
        <begin position="260"/>
        <end position="269"/>
    </location>
</feature>
<comment type="caution">
    <text evidence="7">The sequence shown here is derived from an EMBL/GenBank/DDBJ whole genome shotgun (WGS) entry which is preliminary data.</text>
</comment>
<dbReference type="GO" id="GO:0016020">
    <property type="term" value="C:membrane"/>
    <property type="evidence" value="ECO:0007669"/>
    <property type="project" value="UniProtKB-SubCell"/>
</dbReference>
<feature type="transmembrane region" description="Helical" evidence="6">
    <location>
        <begin position="40"/>
        <end position="61"/>
    </location>
</feature>
<proteinExistence type="predicted"/>
<evidence type="ECO:0000256" key="4">
    <source>
        <dbReference type="ARBA" id="ARBA00023136"/>
    </source>
</evidence>
<reference evidence="7" key="1">
    <citation type="journal article" date="2020" name="Mol. Plant Microbe Interact.">
        <title>Genome Sequence of the Biocontrol Agent Coniothyrium minitans strain Conio (IMI 134523).</title>
        <authorList>
            <person name="Patel D."/>
            <person name="Shittu T.A."/>
            <person name="Baroncelli R."/>
            <person name="Muthumeenakshi S."/>
            <person name="Osborne T.H."/>
            <person name="Janganan T.K."/>
            <person name="Sreenivasaprasad S."/>
        </authorList>
    </citation>
    <scope>NUCLEOTIDE SEQUENCE</scope>
    <source>
        <strain evidence="7">Conio</strain>
    </source>
</reference>
<evidence type="ECO:0000256" key="5">
    <source>
        <dbReference type="SAM" id="MobiDB-lite"/>
    </source>
</evidence>
<feature type="region of interest" description="Disordered" evidence="5">
    <location>
        <begin position="260"/>
        <end position="311"/>
    </location>
</feature>
<dbReference type="Pfam" id="PF00335">
    <property type="entry name" value="Tetraspanin"/>
    <property type="match status" value="1"/>
</dbReference>
<dbReference type="SUPFAM" id="SSF48652">
    <property type="entry name" value="Tetraspanin"/>
    <property type="match status" value="1"/>
</dbReference>
<dbReference type="EMBL" id="WJXW01000003">
    <property type="protein sequence ID" value="KAF9737942.1"/>
    <property type="molecule type" value="Genomic_DNA"/>
</dbReference>
<feature type="transmembrane region" description="Helical" evidence="6">
    <location>
        <begin position="82"/>
        <end position="103"/>
    </location>
</feature>
<sequence>MTYTRKQVFTAFSAVFLILVTALAAYATSNATKLSLPIPNGLAYATTFLPVISGLLLEAGYDLTRRKERRKRLNRGEIQRPPLVIIANTLIFIYSTVVVTLLGTHAAPPSGLDCGLRERWSTLYRNKDVDAVRTIQDTFKCCGLKNSRDMAWPFPDKTHKPTACEESFGHTNGCLGPWKTEEQRMAGILMAVVALLFVWQFAIIAIPTKRESWLHSVVPDRVSRMIAGEDRNSNNNNNSNDGPRRAIDYLPDFNRYSDRVEEENSDGDVENGGRKTIKSGTERVENIFAGRSDDAGQERERVENEWLRSSN</sequence>
<evidence type="ECO:0000256" key="1">
    <source>
        <dbReference type="ARBA" id="ARBA00004141"/>
    </source>
</evidence>
<gene>
    <name evidence="7" type="ORF">PMIN01_03225</name>
</gene>
<protein>
    <submittedName>
        <fullName evidence="7">Tetraspanin tsp3</fullName>
    </submittedName>
</protein>
<organism evidence="7 8">
    <name type="scientific">Paraphaeosphaeria minitans</name>
    <dbReference type="NCBI Taxonomy" id="565426"/>
    <lineage>
        <taxon>Eukaryota</taxon>
        <taxon>Fungi</taxon>
        <taxon>Dikarya</taxon>
        <taxon>Ascomycota</taxon>
        <taxon>Pezizomycotina</taxon>
        <taxon>Dothideomycetes</taxon>
        <taxon>Pleosporomycetidae</taxon>
        <taxon>Pleosporales</taxon>
        <taxon>Massarineae</taxon>
        <taxon>Didymosphaeriaceae</taxon>
        <taxon>Paraphaeosphaeria</taxon>
    </lineage>
</organism>
<evidence type="ECO:0000256" key="2">
    <source>
        <dbReference type="ARBA" id="ARBA00022692"/>
    </source>
</evidence>
<dbReference type="InterPro" id="IPR008952">
    <property type="entry name" value="Tetraspanin_EC2_sf"/>
</dbReference>
<dbReference type="AlphaFoldDB" id="A0A9P6GLH4"/>
<evidence type="ECO:0000313" key="7">
    <source>
        <dbReference type="EMBL" id="KAF9737942.1"/>
    </source>
</evidence>
<dbReference type="Proteomes" id="UP000756921">
    <property type="component" value="Unassembled WGS sequence"/>
</dbReference>
<dbReference type="OrthoDB" id="71600at2759"/>
<dbReference type="InterPro" id="IPR018499">
    <property type="entry name" value="Tetraspanin/Peripherin"/>
</dbReference>
<evidence type="ECO:0000256" key="6">
    <source>
        <dbReference type="SAM" id="Phobius"/>
    </source>
</evidence>
<keyword evidence="4 6" id="KW-0472">Membrane</keyword>
<evidence type="ECO:0000313" key="8">
    <source>
        <dbReference type="Proteomes" id="UP000756921"/>
    </source>
</evidence>
<evidence type="ECO:0000256" key="3">
    <source>
        <dbReference type="ARBA" id="ARBA00022989"/>
    </source>
</evidence>
<keyword evidence="8" id="KW-1185">Reference proteome</keyword>
<keyword evidence="2 6" id="KW-0812">Transmembrane</keyword>
<name>A0A9P6GLH4_9PLEO</name>
<feature type="transmembrane region" description="Helical" evidence="6">
    <location>
        <begin position="185"/>
        <end position="206"/>
    </location>
</feature>